<dbReference type="OrthoDB" id="6105938at2759"/>
<dbReference type="GO" id="GO:0008270">
    <property type="term" value="F:zinc ion binding"/>
    <property type="evidence" value="ECO:0007669"/>
    <property type="project" value="UniProtKB-KW"/>
</dbReference>
<organism evidence="6 7">
    <name type="scientific">Botryobasidium botryosum (strain FD-172 SS1)</name>
    <dbReference type="NCBI Taxonomy" id="930990"/>
    <lineage>
        <taxon>Eukaryota</taxon>
        <taxon>Fungi</taxon>
        <taxon>Dikarya</taxon>
        <taxon>Basidiomycota</taxon>
        <taxon>Agaricomycotina</taxon>
        <taxon>Agaricomycetes</taxon>
        <taxon>Cantharellales</taxon>
        <taxon>Botryobasidiaceae</taxon>
        <taxon>Botryobasidium</taxon>
    </lineage>
</organism>
<dbReference type="Proteomes" id="UP000027195">
    <property type="component" value="Unassembled WGS sequence"/>
</dbReference>
<evidence type="ECO:0000256" key="1">
    <source>
        <dbReference type="ARBA" id="ARBA00022723"/>
    </source>
</evidence>
<dbReference type="AlphaFoldDB" id="A0A067MIX5"/>
<name>A0A067MIX5_BOTB1</name>
<dbReference type="STRING" id="930990.A0A067MIX5"/>
<dbReference type="Gene3D" id="3.30.40.10">
    <property type="entry name" value="Zinc/RING finger domain, C3HC4 (zinc finger)"/>
    <property type="match status" value="1"/>
</dbReference>
<keyword evidence="2 4" id="KW-0863">Zinc-finger</keyword>
<keyword evidence="1" id="KW-0479">Metal-binding</keyword>
<dbReference type="PROSITE" id="PS50089">
    <property type="entry name" value="ZF_RING_2"/>
    <property type="match status" value="1"/>
</dbReference>
<keyword evidence="3" id="KW-0862">Zinc</keyword>
<dbReference type="HOGENOM" id="CLU_1454163_0_0_1"/>
<dbReference type="InterPro" id="IPR017907">
    <property type="entry name" value="Znf_RING_CS"/>
</dbReference>
<evidence type="ECO:0000256" key="3">
    <source>
        <dbReference type="ARBA" id="ARBA00022833"/>
    </source>
</evidence>
<dbReference type="SMART" id="SM00184">
    <property type="entry name" value="RING"/>
    <property type="match status" value="1"/>
</dbReference>
<protein>
    <recommendedName>
        <fullName evidence="5">RING-type domain-containing protein</fullName>
    </recommendedName>
</protein>
<accession>A0A067MIX5</accession>
<dbReference type="SUPFAM" id="SSF57850">
    <property type="entry name" value="RING/U-box"/>
    <property type="match status" value="1"/>
</dbReference>
<gene>
    <name evidence="6" type="ORF">BOTBODRAFT_451425</name>
</gene>
<evidence type="ECO:0000256" key="2">
    <source>
        <dbReference type="ARBA" id="ARBA00022771"/>
    </source>
</evidence>
<dbReference type="InParanoid" id="A0A067MIX5"/>
<dbReference type="InterPro" id="IPR001841">
    <property type="entry name" value="Znf_RING"/>
</dbReference>
<proteinExistence type="predicted"/>
<dbReference type="EMBL" id="KL198057">
    <property type="protein sequence ID" value="KDQ11521.1"/>
    <property type="molecule type" value="Genomic_DNA"/>
</dbReference>
<evidence type="ECO:0000259" key="5">
    <source>
        <dbReference type="PROSITE" id="PS50089"/>
    </source>
</evidence>
<dbReference type="PROSITE" id="PS00518">
    <property type="entry name" value="ZF_RING_1"/>
    <property type="match status" value="1"/>
</dbReference>
<reference evidence="7" key="1">
    <citation type="journal article" date="2014" name="Proc. Natl. Acad. Sci. U.S.A.">
        <title>Extensive sampling of basidiomycete genomes demonstrates inadequacy of the white-rot/brown-rot paradigm for wood decay fungi.</title>
        <authorList>
            <person name="Riley R."/>
            <person name="Salamov A.A."/>
            <person name="Brown D.W."/>
            <person name="Nagy L.G."/>
            <person name="Floudas D."/>
            <person name="Held B.W."/>
            <person name="Levasseur A."/>
            <person name="Lombard V."/>
            <person name="Morin E."/>
            <person name="Otillar R."/>
            <person name="Lindquist E.A."/>
            <person name="Sun H."/>
            <person name="LaButti K.M."/>
            <person name="Schmutz J."/>
            <person name="Jabbour D."/>
            <person name="Luo H."/>
            <person name="Baker S.E."/>
            <person name="Pisabarro A.G."/>
            <person name="Walton J.D."/>
            <person name="Blanchette R.A."/>
            <person name="Henrissat B."/>
            <person name="Martin F."/>
            <person name="Cullen D."/>
            <person name="Hibbett D.S."/>
            <person name="Grigoriev I.V."/>
        </authorList>
    </citation>
    <scope>NUCLEOTIDE SEQUENCE [LARGE SCALE GENOMIC DNA]</scope>
    <source>
        <strain evidence="7">FD-172 SS1</strain>
    </source>
</reference>
<evidence type="ECO:0000256" key="4">
    <source>
        <dbReference type="PROSITE-ProRule" id="PRU00175"/>
    </source>
</evidence>
<dbReference type="InterPro" id="IPR013083">
    <property type="entry name" value="Znf_RING/FYVE/PHD"/>
</dbReference>
<evidence type="ECO:0000313" key="6">
    <source>
        <dbReference type="EMBL" id="KDQ11521.1"/>
    </source>
</evidence>
<sequence length="186" mass="20901">MLTLDPSSACPVCAKKYHPELLPPYLTTCGHTFCLPCLQDLDAPKCPTCHDTLQITRVRQVHIDVARSDSAGHSHVRRKEPPVRPPDAVLEVVRDLEYKLAKALGRSHEDTLRACNEVQDWIEKADATYAHEKLVLLTFSDLALKRVEFERAPPSADTKKIEDLMAMVNKLYTDQKLPLNPPILVA</sequence>
<feature type="domain" description="RING-type" evidence="5">
    <location>
        <begin position="10"/>
        <end position="50"/>
    </location>
</feature>
<evidence type="ECO:0000313" key="7">
    <source>
        <dbReference type="Proteomes" id="UP000027195"/>
    </source>
</evidence>
<keyword evidence="7" id="KW-1185">Reference proteome</keyword>
<dbReference type="Pfam" id="PF14634">
    <property type="entry name" value="zf-RING_5"/>
    <property type="match status" value="1"/>
</dbReference>